<evidence type="ECO:0000313" key="3">
    <source>
        <dbReference type="Proteomes" id="UP001139179"/>
    </source>
</evidence>
<keyword evidence="1" id="KW-0472">Membrane</keyword>
<organism evidence="2 3">
    <name type="scientific">Halalkalibacter oceani</name>
    <dbReference type="NCBI Taxonomy" id="1653776"/>
    <lineage>
        <taxon>Bacteria</taxon>
        <taxon>Bacillati</taxon>
        <taxon>Bacillota</taxon>
        <taxon>Bacilli</taxon>
        <taxon>Bacillales</taxon>
        <taxon>Bacillaceae</taxon>
        <taxon>Halalkalibacter</taxon>
    </lineage>
</organism>
<keyword evidence="3" id="KW-1185">Reference proteome</keyword>
<dbReference type="AlphaFoldDB" id="A0A9X2DMT6"/>
<accession>A0A9X2DMT6</accession>
<sequence>MDITIGPAIYQLVNLLIFVLIIAAIISFFGNRKRQVEQLVEINKKLDRLLAEKETDQR</sequence>
<protein>
    <recommendedName>
        <fullName evidence="4">DUF4083 domain-containing protein</fullName>
    </recommendedName>
</protein>
<evidence type="ECO:0000313" key="2">
    <source>
        <dbReference type="EMBL" id="MCM3712945.1"/>
    </source>
</evidence>
<keyword evidence="1" id="KW-0812">Transmembrane</keyword>
<keyword evidence="1" id="KW-1133">Transmembrane helix</keyword>
<feature type="transmembrane region" description="Helical" evidence="1">
    <location>
        <begin position="12"/>
        <end position="30"/>
    </location>
</feature>
<dbReference type="EMBL" id="JAMBOL010000001">
    <property type="protein sequence ID" value="MCM3712945.1"/>
    <property type="molecule type" value="Genomic_DNA"/>
</dbReference>
<evidence type="ECO:0008006" key="4">
    <source>
        <dbReference type="Google" id="ProtNLM"/>
    </source>
</evidence>
<proteinExistence type="predicted"/>
<name>A0A9X2DMT6_9BACI</name>
<comment type="caution">
    <text evidence="2">The sequence shown here is derived from an EMBL/GenBank/DDBJ whole genome shotgun (WGS) entry which is preliminary data.</text>
</comment>
<evidence type="ECO:0000256" key="1">
    <source>
        <dbReference type="SAM" id="Phobius"/>
    </source>
</evidence>
<reference evidence="2" key="1">
    <citation type="submission" date="2022-05" db="EMBL/GenBank/DDBJ databases">
        <title>Comparative Genomics of Spacecraft Associated Microbes.</title>
        <authorList>
            <person name="Tran M.T."/>
            <person name="Wright A."/>
            <person name="Seuylemezian A."/>
            <person name="Eisen J."/>
            <person name="Coil D."/>
        </authorList>
    </citation>
    <scope>NUCLEOTIDE SEQUENCE</scope>
    <source>
        <strain evidence="2">214.1.1</strain>
    </source>
</reference>
<gene>
    <name evidence="2" type="ORF">M3202_02545</name>
</gene>
<dbReference type="Proteomes" id="UP001139179">
    <property type="component" value="Unassembled WGS sequence"/>
</dbReference>
<dbReference type="RefSeq" id="WP_251221784.1">
    <property type="nucleotide sequence ID" value="NZ_JAMBOL010000001.1"/>
</dbReference>